<comment type="subcellular location">
    <subcellularLocation>
        <location evidence="1">Nucleus</location>
    </subcellularLocation>
</comment>
<dbReference type="InterPro" id="IPR051183">
    <property type="entry name" value="U1_U11-U12_snRNP_70-35kDa"/>
</dbReference>
<evidence type="ECO:0000256" key="3">
    <source>
        <dbReference type="ARBA" id="ARBA00023242"/>
    </source>
</evidence>
<evidence type="ECO:0000256" key="5">
    <source>
        <dbReference type="PROSITE-ProRule" id="PRU00176"/>
    </source>
</evidence>
<dbReference type="FunFam" id="3.30.70.330:FF:000132">
    <property type="entry name" value="Small nuclear ribonucleoprotein U11/U12 subunit 35"/>
    <property type="match status" value="1"/>
</dbReference>
<feature type="region of interest" description="Disordered" evidence="6">
    <location>
        <begin position="260"/>
        <end position="309"/>
    </location>
</feature>
<dbReference type="Proteomes" id="UP000694388">
    <property type="component" value="Unplaced"/>
</dbReference>
<dbReference type="PANTHER" id="PTHR13952:SF6">
    <property type="entry name" value="U11_U12 SMALL NUCLEAR RIBONUCLEOPROTEIN 35 KDA PROTEIN"/>
    <property type="match status" value="1"/>
</dbReference>
<feature type="compositionally biased region" description="Basic and acidic residues" evidence="6">
    <location>
        <begin position="263"/>
        <end position="309"/>
    </location>
</feature>
<keyword evidence="3" id="KW-0539">Nucleus</keyword>
<dbReference type="GeneTree" id="ENSGT00940000157648"/>
<name>A0A8C4NLG9_EPTBU</name>
<protein>
    <recommendedName>
        <fullName evidence="2">U11/U12 small nuclear ribonucleoprotein 35 kDa protein</fullName>
    </recommendedName>
    <alternativeName>
        <fullName evidence="4">U1 snRNP-binding protein homolog</fullName>
    </alternativeName>
</protein>
<dbReference type="SMART" id="SM00360">
    <property type="entry name" value="RRM"/>
    <property type="match status" value="1"/>
</dbReference>
<feature type="domain" description="RRM" evidence="7">
    <location>
        <begin position="114"/>
        <end position="195"/>
    </location>
</feature>
<proteinExistence type="predicted"/>
<dbReference type="InterPro" id="IPR012677">
    <property type="entry name" value="Nucleotide-bd_a/b_plait_sf"/>
</dbReference>
<dbReference type="Gene3D" id="3.30.70.330">
    <property type="match status" value="1"/>
</dbReference>
<dbReference type="Ensembl" id="ENSEBUT00000005581.1">
    <property type="protein sequence ID" value="ENSEBUP00000005142.1"/>
    <property type="gene ID" value="ENSEBUG00000003535.1"/>
</dbReference>
<dbReference type="AlphaFoldDB" id="A0A8C4NLG9"/>
<evidence type="ECO:0000256" key="1">
    <source>
        <dbReference type="ARBA" id="ARBA00004123"/>
    </source>
</evidence>
<evidence type="ECO:0000259" key="7">
    <source>
        <dbReference type="PROSITE" id="PS50102"/>
    </source>
</evidence>
<dbReference type="GO" id="GO:0000398">
    <property type="term" value="P:mRNA splicing, via spliceosome"/>
    <property type="evidence" value="ECO:0007669"/>
    <property type="project" value="TreeGrafter"/>
</dbReference>
<dbReference type="GO" id="GO:0017069">
    <property type="term" value="F:snRNA binding"/>
    <property type="evidence" value="ECO:0007669"/>
    <property type="project" value="TreeGrafter"/>
</dbReference>
<accession>A0A8C4NLG9</accession>
<dbReference type="InterPro" id="IPR000504">
    <property type="entry name" value="RRM_dom"/>
</dbReference>
<reference evidence="8" key="2">
    <citation type="submission" date="2025-09" db="UniProtKB">
        <authorList>
            <consortium name="Ensembl"/>
        </authorList>
    </citation>
    <scope>IDENTIFICATION</scope>
</reference>
<keyword evidence="9" id="KW-1185">Reference proteome</keyword>
<dbReference type="PANTHER" id="PTHR13952">
    <property type="entry name" value="U1 SMALL NUCLEAR RIBONUCLEOPROTEIN 70 KD"/>
    <property type="match status" value="1"/>
</dbReference>
<evidence type="ECO:0000313" key="9">
    <source>
        <dbReference type="Proteomes" id="UP000694388"/>
    </source>
</evidence>
<evidence type="ECO:0000256" key="2">
    <source>
        <dbReference type="ARBA" id="ARBA00021080"/>
    </source>
</evidence>
<organism evidence="8 9">
    <name type="scientific">Eptatretus burgeri</name>
    <name type="common">Inshore hagfish</name>
    <dbReference type="NCBI Taxonomy" id="7764"/>
    <lineage>
        <taxon>Eukaryota</taxon>
        <taxon>Metazoa</taxon>
        <taxon>Chordata</taxon>
        <taxon>Craniata</taxon>
        <taxon>Vertebrata</taxon>
        <taxon>Cyclostomata</taxon>
        <taxon>Myxini</taxon>
        <taxon>Myxiniformes</taxon>
        <taxon>Myxinidae</taxon>
        <taxon>Eptatretinae</taxon>
        <taxon>Eptatretus</taxon>
    </lineage>
</organism>
<sequence>MSLEAMCLNKASFAYTFRLLRGIPGKVVEAETVDVFKWIRWVVPTCKQWGWRVLFSSLRMEEDIESWSPIARTYNPLRAGSIDGTDDKPHDRGIARAIHARYKPNKGVQGDPSRTLFIGRLSPNTTEDSLRAAFSVWGSIRSIRLVRDVVTGASKCYAFVEFCDREIAKRVCHHGNHMNIDDVKVFIDWELGRTLAGWVPRRLGGGLGGKKESGQLRFGGRDRPFRKPILMTTRGREGRFGWERFGGERRRRNFARAFASDGKPIRDKGRVSGERGRRTEEGEQANEVRSRDTREKEWPCRNRHNNTEDVREWKRNKDWERVRDRD</sequence>
<dbReference type="GO" id="GO:0003729">
    <property type="term" value="F:mRNA binding"/>
    <property type="evidence" value="ECO:0007669"/>
    <property type="project" value="TreeGrafter"/>
</dbReference>
<dbReference type="GO" id="GO:0071011">
    <property type="term" value="C:precatalytic spliceosome"/>
    <property type="evidence" value="ECO:0007669"/>
    <property type="project" value="TreeGrafter"/>
</dbReference>
<dbReference type="InterPro" id="IPR035979">
    <property type="entry name" value="RBD_domain_sf"/>
</dbReference>
<dbReference type="SUPFAM" id="SSF54928">
    <property type="entry name" value="RNA-binding domain, RBD"/>
    <property type="match status" value="1"/>
</dbReference>
<dbReference type="Pfam" id="PF00076">
    <property type="entry name" value="RRM_1"/>
    <property type="match status" value="1"/>
</dbReference>
<dbReference type="PROSITE" id="PS50102">
    <property type="entry name" value="RRM"/>
    <property type="match status" value="1"/>
</dbReference>
<evidence type="ECO:0000313" key="8">
    <source>
        <dbReference type="Ensembl" id="ENSEBUP00000005142.1"/>
    </source>
</evidence>
<reference evidence="8" key="1">
    <citation type="submission" date="2025-08" db="UniProtKB">
        <authorList>
            <consortium name="Ensembl"/>
        </authorList>
    </citation>
    <scope>IDENTIFICATION</scope>
</reference>
<evidence type="ECO:0000256" key="6">
    <source>
        <dbReference type="SAM" id="MobiDB-lite"/>
    </source>
</evidence>
<keyword evidence="5" id="KW-0694">RNA-binding</keyword>
<evidence type="ECO:0000256" key="4">
    <source>
        <dbReference type="ARBA" id="ARBA00031739"/>
    </source>
</evidence>